<organism evidence="8 9">
    <name type="scientific">Veronia pacifica</name>
    <dbReference type="NCBI Taxonomy" id="1080227"/>
    <lineage>
        <taxon>Bacteria</taxon>
        <taxon>Pseudomonadati</taxon>
        <taxon>Pseudomonadota</taxon>
        <taxon>Gammaproteobacteria</taxon>
        <taxon>Vibrionales</taxon>
        <taxon>Vibrionaceae</taxon>
        <taxon>Veronia</taxon>
    </lineage>
</organism>
<dbReference type="CDD" id="cd16393">
    <property type="entry name" value="SPO0J_N"/>
    <property type="match status" value="1"/>
</dbReference>
<dbReference type="PANTHER" id="PTHR33375">
    <property type="entry name" value="CHROMOSOME-PARTITIONING PROTEIN PARB-RELATED"/>
    <property type="match status" value="1"/>
</dbReference>
<dbReference type="SUPFAM" id="SSF110849">
    <property type="entry name" value="ParB/Sulfiredoxin"/>
    <property type="match status" value="1"/>
</dbReference>
<dbReference type="OrthoDB" id="9802051at2"/>
<evidence type="ECO:0000313" key="9">
    <source>
        <dbReference type="Proteomes" id="UP000094936"/>
    </source>
</evidence>
<evidence type="ECO:0000256" key="2">
    <source>
        <dbReference type="ARBA" id="ARBA00022372"/>
    </source>
</evidence>
<evidence type="ECO:0000256" key="1">
    <source>
        <dbReference type="ARBA" id="ARBA00006295"/>
    </source>
</evidence>
<name>A0A1C3EFJ1_9GAMM</name>
<dbReference type="STRING" id="1080227.A8L45_14480"/>
<accession>A0A1C3EFJ1</accession>
<dbReference type="EMBL" id="LYBM01000027">
    <property type="protein sequence ID" value="ODA32016.1"/>
    <property type="molecule type" value="Genomic_DNA"/>
</dbReference>
<dbReference type="Pfam" id="PF02195">
    <property type="entry name" value="ParB_N"/>
    <property type="match status" value="1"/>
</dbReference>
<dbReference type="InterPro" id="IPR004437">
    <property type="entry name" value="ParB/RepB/Spo0J"/>
</dbReference>
<dbReference type="Pfam" id="PF17762">
    <property type="entry name" value="HTH_ParB"/>
    <property type="match status" value="1"/>
</dbReference>
<dbReference type="Gene3D" id="1.10.10.2830">
    <property type="match status" value="1"/>
</dbReference>
<dbReference type="GO" id="GO:0003677">
    <property type="term" value="F:DNA binding"/>
    <property type="evidence" value="ECO:0007669"/>
    <property type="project" value="UniProtKB-KW"/>
</dbReference>
<dbReference type="GO" id="GO:0007059">
    <property type="term" value="P:chromosome segregation"/>
    <property type="evidence" value="ECO:0007669"/>
    <property type="project" value="UniProtKB-KW"/>
</dbReference>
<proteinExistence type="inferred from homology"/>
<keyword evidence="9" id="KW-1185">Reference proteome</keyword>
<evidence type="ECO:0000256" key="6">
    <source>
        <dbReference type="SAM" id="Coils"/>
    </source>
</evidence>
<evidence type="ECO:0000256" key="5">
    <source>
        <dbReference type="ARBA" id="ARBA00025472"/>
    </source>
</evidence>
<sequence>MNATKRGLGKGLDALLATSSQAQARVHFDAEPEKAPSDSELQYLPIQNLQPGAYQPRQEMAEDALEELAESIRAQGIIQPLVVRQLSDSHYEIIAGERRWRAAKRVGLSVVPCLVRKLDDKAASAIALIENIQREDLNAMEEAQALERLVADFTLTHQQLADALGKSRTAISNLLRLNGLEIDVKTLLLEQQLDMGHARALLALDGDNQIKAARESVSRNLTVRQTESLVKKYLSPKKTEVSAEKSPESIKVEDLFNEKFGTPVQLSQRKNGSGKLVINFEQSKQLMQILATLGLEV</sequence>
<dbReference type="GO" id="GO:0005694">
    <property type="term" value="C:chromosome"/>
    <property type="evidence" value="ECO:0007669"/>
    <property type="project" value="TreeGrafter"/>
</dbReference>
<keyword evidence="6" id="KW-0175">Coiled coil</keyword>
<dbReference type="Pfam" id="PF23552">
    <property type="entry name" value="ParB_C"/>
    <property type="match status" value="1"/>
</dbReference>
<feature type="coiled-coil region" evidence="6">
    <location>
        <begin position="115"/>
        <end position="149"/>
    </location>
</feature>
<gene>
    <name evidence="8" type="ORF">A8L45_14480</name>
</gene>
<evidence type="ECO:0000256" key="4">
    <source>
        <dbReference type="ARBA" id="ARBA00023125"/>
    </source>
</evidence>
<feature type="domain" description="ParB-like N-terminal" evidence="7">
    <location>
        <begin position="42"/>
        <end position="132"/>
    </location>
</feature>
<dbReference type="InterPro" id="IPR036086">
    <property type="entry name" value="ParB/Sulfiredoxin_sf"/>
</dbReference>
<comment type="similarity">
    <text evidence="1">Belongs to the ParB family.</text>
</comment>
<dbReference type="SMART" id="SM00470">
    <property type="entry name" value="ParB"/>
    <property type="match status" value="1"/>
</dbReference>
<dbReference type="InterPro" id="IPR041468">
    <property type="entry name" value="HTH_ParB/Spo0J"/>
</dbReference>
<protein>
    <recommendedName>
        <fullName evidence="2">Probable chromosome-partitioning protein ParB</fullName>
    </recommendedName>
</protein>
<dbReference type="GO" id="GO:0045881">
    <property type="term" value="P:positive regulation of sporulation resulting in formation of a cellular spore"/>
    <property type="evidence" value="ECO:0007669"/>
    <property type="project" value="TreeGrafter"/>
</dbReference>
<comment type="caution">
    <text evidence="8">The sequence shown here is derived from an EMBL/GenBank/DDBJ whole genome shotgun (WGS) entry which is preliminary data.</text>
</comment>
<comment type="function">
    <text evidence="5">Involved in chromosome partition. Localize to both poles of the predivisional cell following completion of DNA replication. Binds to the DNA origin of replication.</text>
</comment>
<dbReference type="Proteomes" id="UP000094936">
    <property type="component" value="Unassembled WGS sequence"/>
</dbReference>
<evidence type="ECO:0000256" key="3">
    <source>
        <dbReference type="ARBA" id="ARBA00022829"/>
    </source>
</evidence>
<dbReference type="AlphaFoldDB" id="A0A1C3EFJ1"/>
<reference evidence="8 9" key="1">
    <citation type="submission" date="2016-05" db="EMBL/GenBank/DDBJ databases">
        <title>Genomic Taxonomy of the Vibrionaceae.</title>
        <authorList>
            <person name="Gomez-Gil B."/>
            <person name="Enciso-Ibarra J."/>
        </authorList>
    </citation>
    <scope>NUCLEOTIDE SEQUENCE [LARGE SCALE GENOMIC DNA]</scope>
    <source>
        <strain evidence="8 9">CAIM 1920</strain>
    </source>
</reference>
<dbReference type="FunFam" id="3.90.1530.30:FF:000001">
    <property type="entry name" value="Chromosome partitioning protein ParB"/>
    <property type="match status" value="1"/>
</dbReference>
<dbReference type="InterPro" id="IPR057240">
    <property type="entry name" value="ParB_dimer_C"/>
</dbReference>
<evidence type="ECO:0000259" key="7">
    <source>
        <dbReference type="SMART" id="SM00470"/>
    </source>
</evidence>
<dbReference type="FunFam" id="1.10.10.2830:FF:000001">
    <property type="entry name" value="Chromosome partitioning protein ParB"/>
    <property type="match status" value="1"/>
</dbReference>
<dbReference type="InterPro" id="IPR050336">
    <property type="entry name" value="Chromosome_partition/occlusion"/>
</dbReference>
<keyword evidence="3" id="KW-0159">Chromosome partition</keyword>
<dbReference type="RefSeq" id="WP_068903499.1">
    <property type="nucleotide sequence ID" value="NZ_JBHUIF010000021.1"/>
</dbReference>
<keyword evidence="4" id="KW-0238">DNA-binding</keyword>
<dbReference type="NCBIfam" id="TIGR00180">
    <property type="entry name" value="parB_part"/>
    <property type="match status" value="1"/>
</dbReference>
<dbReference type="Gene3D" id="3.90.1530.30">
    <property type="match status" value="1"/>
</dbReference>
<dbReference type="InterPro" id="IPR003115">
    <property type="entry name" value="ParB_N"/>
</dbReference>
<dbReference type="PANTHER" id="PTHR33375:SF1">
    <property type="entry name" value="CHROMOSOME-PARTITIONING PROTEIN PARB-RELATED"/>
    <property type="match status" value="1"/>
</dbReference>
<evidence type="ECO:0000313" key="8">
    <source>
        <dbReference type="EMBL" id="ODA32016.1"/>
    </source>
</evidence>